<gene>
    <name evidence="2" type="ORF">ACFQ3N_07630</name>
</gene>
<evidence type="ECO:0000313" key="2">
    <source>
        <dbReference type="EMBL" id="MFD1038280.1"/>
    </source>
</evidence>
<organism evidence="2 3">
    <name type="scientific">Virgibacillus byunsanensis</name>
    <dbReference type="NCBI Taxonomy" id="570945"/>
    <lineage>
        <taxon>Bacteria</taxon>
        <taxon>Bacillati</taxon>
        <taxon>Bacillota</taxon>
        <taxon>Bacilli</taxon>
        <taxon>Bacillales</taxon>
        <taxon>Bacillaceae</taxon>
        <taxon>Virgibacillus</taxon>
    </lineage>
</organism>
<reference evidence="3" key="1">
    <citation type="journal article" date="2019" name="Int. J. Syst. Evol. Microbiol.">
        <title>The Global Catalogue of Microorganisms (GCM) 10K type strain sequencing project: providing services to taxonomists for standard genome sequencing and annotation.</title>
        <authorList>
            <consortium name="The Broad Institute Genomics Platform"/>
            <consortium name="The Broad Institute Genome Sequencing Center for Infectious Disease"/>
            <person name="Wu L."/>
            <person name="Ma J."/>
        </authorList>
    </citation>
    <scope>NUCLEOTIDE SEQUENCE [LARGE SCALE GENOMIC DNA]</scope>
    <source>
        <strain evidence="3">CCUG 56754</strain>
    </source>
</reference>
<keyword evidence="3" id="KW-1185">Reference proteome</keyword>
<dbReference type="Proteomes" id="UP001597040">
    <property type="component" value="Unassembled WGS sequence"/>
</dbReference>
<feature type="compositionally biased region" description="Polar residues" evidence="1">
    <location>
        <begin position="8"/>
        <end position="20"/>
    </location>
</feature>
<accession>A0ABW3LIR6</accession>
<dbReference type="RefSeq" id="WP_390361107.1">
    <property type="nucleotide sequence ID" value="NZ_JBHTKJ010000016.1"/>
</dbReference>
<feature type="region of interest" description="Disordered" evidence="1">
    <location>
        <begin position="1"/>
        <end position="29"/>
    </location>
</feature>
<dbReference type="EMBL" id="JBHTKJ010000016">
    <property type="protein sequence ID" value="MFD1038280.1"/>
    <property type="molecule type" value="Genomic_DNA"/>
</dbReference>
<evidence type="ECO:0000256" key="1">
    <source>
        <dbReference type="SAM" id="MobiDB-lite"/>
    </source>
</evidence>
<sequence>MRKIAENKGTSLTVHKQNGAIQEKQTHQA</sequence>
<comment type="caution">
    <text evidence="2">The sequence shown here is derived from an EMBL/GenBank/DDBJ whole genome shotgun (WGS) entry which is preliminary data.</text>
</comment>
<name>A0ABW3LIR6_9BACI</name>
<protein>
    <submittedName>
        <fullName evidence="2">DUF2188 domain-containing protein</fullName>
    </submittedName>
</protein>
<proteinExistence type="predicted"/>
<dbReference type="Pfam" id="PF09954">
    <property type="entry name" value="DUF2188"/>
    <property type="match status" value="1"/>
</dbReference>
<dbReference type="InterPro" id="IPR018691">
    <property type="entry name" value="DUF2188"/>
</dbReference>
<evidence type="ECO:0000313" key="3">
    <source>
        <dbReference type="Proteomes" id="UP001597040"/>
    </source>
</evidence>